<sequence>MVGPDGRCAGAVLGSAFAWGHGVNLRRLKYFVKIVDIGSLTQAAEVLFIAQPALSQQLATLEGEVRQQLLVRTKRGVTPTEAGKVLYRHAQIILRQCEQARVDMEAAGEGLSGQVSVGLAPGTAASALSLPLLRTVRARHPGILLYLNENYGTTLSELIMNGRMDLAVLYGDKAIHGLSFLPLLKEPLFLVGPRAMPAPAQPVKLADLRDIELFLPRPYNVVRKLVDAAFVRAGMVPRVVAEIESAFTLTAAIADGLGATILPASMAREVVASCGAWQFQIVDPVIEAPLALCQSDHLPLSEPAQAVKSILLELVVDLAGTFAATPEPELAALS</sequence>
<dbReference type="CDD" id="cd08433">
    <property type="entry name" value="PBP2_Nac"/>
    <property type="match status" value="1"/>
</dbReference>
<dbReference type="PANTHER" id="PTHR30293:SF0">
    <property type="entry name" value="NITROGEN ASSIMILATION REGULATORY PROTEIN NAC"/>
    <property type="match status" value="1"/>
</dbReference>
<evidence type="ECO:0000256" key="4">
    <source>
        <dbReference type="ARBA" id="ARBA00023159"/>
    </source>
</evidence>
<evidence type="ECO:0000256" key="3">
    <source>
        <dbReference type="ARBA" id="ARBA00023125"/>
    </source>
</evidence>
<evidence type="ECO:0000313" key="7">
    <source>
        <dbReference type="EMBL" id="TWD76432.1"/>
    </source>
</evidence>
<dbReference type="EMBL" id="VIVL01000012">
    <property type="protein sequence ID" value="TWD76432.1"/>
    <property type="molecule type" value="Genomic_DNA"/>
</dbReference>
<dbReference type="Gene3D" id="1.10.10.10">
    <property type="entry name" value="Winged helix-like DNA-binding domain superfamily/Winged helix DNA-binding domain"/>
    <property type="match status" value="1"/>
</dbReference>
<name>A0A561BCJ4_9BURK</name>
<keyword evidence="5" id="KW-0804">Transcription</keyword>
<dbReference type="Pfam" id="PF00126">
    <property type="entry name" value="HTH_1"/>
    <property type="match status" value="1"/>
</dbReference>
<evidence type="ECO:0000256" key="1">
    <source>
        <dbReference type="ARBA" id="ARBA00009437"/>
    </source>
</evidence>
<dbReference type="InterPro" id="IPR000847">
    <property type="entry name" value="LysR_HTH_N"/>
</dbReference>
<organism evidence="7 8">
    <name type="scientific">Variovorax beijingensis</name>
    <dbReference type="NCBI Taxonomy" id="2496117"/>
    <lineage>
        <taxon>Bacteria</taxon>
        <taxon>Pseudomonadati</taxon>
        <taxon>Pseudomonadota</taxon>
        <taxon>Betaproteobacteria</taxon>
        <taxon>Burkholderiales</taxon>
        <taxon>Comamonadaceae</taxon>
        <taxon>Variovorax</taxon>
    </lineage>
</organism>
<evidence type="ECO:0000259" key="6">
    <source>
        <dbReference type="PROSITE" id="PS50931"/>
    </source>
</evidence>
<reference evidence="7 8" key="1">
    <citation type="submission" date="2019-06" db="EMBL/GenBank/DDBJ databases">
        <title>Sorghum-associated microbial communities from plants grown in Nebraska, USA.</title>
        <authorList>
            <person name="Schachtman D."/>
        </authorList>
    </citation>
    <scope>NUCLEOTIDE SEQUENCE [LARGE SCALE GENOMIC DNA]</scope>
    <source>
        <strain evidence="7 8">T529</strain>
    </source>
</reference>
<dbReference type="InterPro" id="IPR036388">
    <property type="entry name" value="WH-like_DNA-bd_sf"/>
</dbReference>
<comment type="similarity">
    <text evidence="1">Belongs to the LysR transcriptional regulatory family.</text>
</comment>
<keyword evidence="2" id="KW-0805">Transcription regulation</keyword>
<dbReference type="PRINTS" id="PR00039">
    <property type="entry name" value="HTHLYSR"/>
</dbReference>
<keyword evidence="3" id="KW-0238">DNA-binding</keyword>
<evidence type="ECO:0000313" key="8">
    <source>
        <dbReference type="Proteomes" id="UP000319722"/>
    </source>
</evidence>
<keyword evidence="4" id="KW-0010">Activator</keyword>
<dbReference type="InterPro" id="IPR036390">
    <property type="entry name" value="WH_DNA-bd_sf"/>
</dbReference>
<dbReference type="Gene3D" id="3.40.190.290">
    <property type="match status" value="1"/>
</dbReference>
<comment type="caution">
    <text evidence="7">The sequence shown here is derived from an EMBL/GenBank/DDBJ whole genome shotgun (WGS) entry which is preliminary data.</text>
</comment>
<dbReference type="Proteomes" id="UP000319722">
    <property type="component" value="Unassembled WGS sequence"/>
</dbReference>
<dbReference type="SUPFAM" id="SSF46785">
    <property type="entry name" value="Winged helix' DNA-binding domain"/>
    <property type="match status" value="1"/>
</dbReference>
<evidence type="ECO:0000256" key="5">
    <source>
        <dbReference type="ARBA" id="ARBA00023163"/>
    </source>
</evidence>
<gene>
    <name evidence="7" type="ORF">FB547_11268</name>
</gene>
<protein>
    <submittedName>
        <fullName evidence="7">LysR family nitrogen assimilation transcriptional regulator</fullName>
    </submittedName>
</protein>
<dbReference type="GO" id="GO:2000142">
    <property type="term" value="P:regulation of DNA-templated transcription initiation"/>
    <property type="evidence" value="ECO:0007669"/>
    <property type="project" value="TreeGrafter"/>
</dbReference>
<dbReference type="GO" id="GO:0003677">
    <property type="term" value="F:DNA binding"/>
    <property type="evidence" value="ECO:0007669"/>
    <property type="project" value="UniProtKB-KW"/>
</dbReference>
<feature type="domain" description="HTH lysR-type" evidence="6">
    <location>
        <begin position="23"/>
        <end position="80"/>
    </location>
</feature>
<proteinExistence type="inferred from homology"/>
<evidence type="ECO:0000256" key="2">
    <source>
        <dbReference type="ARBA" id="ARBA00023015"/>
    </source>
</evidence>
<accession>A0A561BCJ4</accession>
<dbReference type="Pfam" id="PF03466">
    <property type="entry name" value="LysR_substrate"/>
    <property type="match status" value="1"/>
</dbReference>
<dbReference type="PROSITE" id="PS50931">
    <property type="entry name" value="HTH_LYSR"/>
    <property type="match status" value="1"/>
</dbReference>
<dbReference type="InterPro" id="IPR005119">
    <property type="entry name" value="LysR_subst-bd"/>
</dbReference>
<dbReference type="SUPFAM" id="SSF53850">
    <property type="entry name" value="Periplasmic binding protein-like II"/>
    <property type="match status" value="1"/>
</dbReference>
<dbReference type="FunFam" id="1.10.10.10:FF:000001">
    <property type="entry name" value="LysR family transcriptional regulator"/>
    <property type="match status" value="1"/>
</dbReference>
<dbReference type="PANTHER" id="PTHR30293">
    <property type="entry name" value="TRANSCRIPTIONAL REGULATORY PROTEIN NAC-RELATED"/>
    <property type="match status" value="1"/>
</dbReference>
<dbReference type="NCBIfam" id="NF008410">
    <property type="entry name" value="PRK11233.1"/>
    <property type="match status" value="1"/>
</dbReference>
<dbReference type="AlphaFoldDB" id="A0A561BCJ4"/>
<dbReference type="GO" id="GO:0003700">
    <property type="term" value="F:DNA-binding transcription factor activity"/>
    <property type="evidence" value="ECO:0007669"/>
    <property type="project" value="InterPro"/>
</dbReference>